<proteinExistence type="predicted"/>
<dbReference type="HOGENOM" id="CLU_1075131_0_0_1"/>
<dbReference type="EnsemblPlants" id="OPUNC05G16270.1">
    <property type="protein sequence ID" value="OPUNC05G16270.1"/>
    <property type="gene ID" value="OPUNC05G16270"/>
</dbReference>
<organism evidence="2">
    <name type="scientific">Oryza punctata</name>
    <name type="common">Red rice</name>
    <dbReference type="NCBI Taxonomy" id="4537"/>
    <lineage>
        <taxon>Eukaryota</taxon>
        <taxon>Viridiplantae</taxon>
        <taxon>Streptophyta</taxon>
        <taxon>Embryophyta</taxon>
        <taxon>Tracheophyta</taxon>
        <taxon>Spermatophyta</taxon>
        <taxon>Magnoliopsida</taxon>
        <taxon>Liliopsida</taxon>
        <taxon>Poales</taxon>
        <taxon>Poaceae</taxon>
        <taxon>BOP clade</taxon>
        <taxon>Oryzoideae</taxon>
        <taxon>Oryzeae</taxon>
        <taxon>Oryzinae</taxon>
        <taxon>Oryza</taxon>
    </lineage>
</organism>
<protein>
    <submittedName>
        <fullName evidence="2">Uncharacterized protein</fullName>
    </submittedName>
</protein>
<feature type="region of interest" description="Disordered" evidence="1">
    <location>
        <begin position="120"/>
        <end position="209"/>
    </location>
</feature>
<evidence type="ECO:0000256" key="1">
    <source>
        <dbReference type="SAM" id="MobiDB-lite"/>
    </source>
</evidence>
<reference evidence="2" key="1">
    <citation type="submission" date="2015-04" db="UniProtKB">
        <authorList>
            <consortium name="EnsemblPlants"/>
        </authorList>
    </citation>
    <scope>IDENTIFICATION</scope>
</reference>
<dbReference type="Proteomes" id="UP000026962">
    <property type="component" value="Chromosome 5"/>
</dbReference>
<sequence>MLFVVDNHYKPQATIPPTPSLFSSESLSLKRHTGSPGNQKDNGDLALSIPLWALWRRSHSLHSNSAVYVPAELAPGPAALGRCGELFGSHKGGGRLSAAADEVAVGSGWEVARWLETGGATSGAGTAAGDWIRATPPPLPTTTRRTRPGVAPRRSSPPPPPLRVCDGRIYTTAAADDDEEAAGSGATLPKRGSGGSGDGEARRPSSAKALQTTMRMERANGVKRRRSRIHDAWAVCRIQPPYVGWSFNDIYYTGGARFV</sequence>
<feature type="compositionally biased region" description="Low complexity" evidence="1">
    <location>
        <begin position="120"/>
        <end position="129"/>
    </location>
</feature>
<dbReference type="Gramene" id="OPUNC05G16270.1">
    <property type="protein sequence ID" value="OPUNC05G16270.1"/>
    <property type="gene ID" value="OPUNC05G16270"/>
</dbReference>
<evidence type="ECO:0000313" key="3">
    <source>
        <dbReference type="Proteomes" id="UP000026962"/>
    </source>
</evidence>
<keyword evidence="3" id="KW-1185">Reference proteome</keyword>
<reference evidence="2" key="2">
    <citation type="submission" date="2018-05" db="EMBL/GenBank/DDBJ databases">
        <title>OpunRS2 (Oryza punctata Reference Sequence Version 2).</title>
        <authorList>
            <person name="Zhang J."/>
            <person name="Kudrna D."/>
            <person name="Lee S."/>
            <person name="Talag J."/>
            <person name="Welchert J."/>
            <person name="Wing R.A."/>
        </authorList>
    </citation>
    <scope>NUCLEOTIDE SEQUENCE [LARGE SCALE GENOMIC DNA]</scope>
</reference>
<evidence type="ECO:0000313" key="2">
    <source>
        <dbReference type="EnsemblPlants" id="OPUNC05G16270.1"/>
    </source>
</evidence>
<dbReference type="AlphaFoldDB" id="A0A0E0L368"/>
<name>A0A0E0L368_ORYPU</name>
<accession>A0A0E0L368</accession>